<keyword evidence="1" id="KW-1185">Reference proteome</keyword>
<dbReference type="WBParaSite" id="maker-unitig_20815-snap-gene-0.2-mRNA-1">
    <property type="protein sequence ID" value="maker-unitig_20815-snap-gene-0.2-mRNA-1"/>
    <property type="gene ID" value="maker-unitig_20815-snap-gene-0.2"/>
</dbReference>
<evidence type="ECO:0000313" key="2">
    <source>
        <dbReference type="WBParaSite" id="maker-unitig_20815-snap-gene-0.2-mRNA-1"/>
    </source>
</evidence>
<sequence length="84" mass="9273">MDGQLASDSPAVVSGPAVFPSWYGGFNSSSQASVPVSSVRIYRPDNGGATFFRVASGRRGLHQVWRGVHQQRWRGGHRLRLHRL</sequence>
<dbReference type="AlphaFoldDB" id="A0A1I8F514"/>
<name>A0A1I8F514_9PLAT</name>
<reference evidence="2" key="1">
    <citation type="submission" date="2016-11" db="UniProtKB">
        <authorList>
            <consortium name="WormBaseParasite"/>
        </authorList>
    </citation>
    <scope>IDENTIFICATION</scope>
</reference>
<evidence type="ECO:0000313" key="1">
    <source>
        <dbReference type="Proteomes" id="UP000095280"/>
    </source>
</evidence>
<accession>A0A1I8F514</accession>
<protein>
    <submittedName>
        <fullName evidence="2">PE-PGRS family protein</fullName>
    </submittedName>
</protein>
<organism evidence="1 2">
    <name type="scientific">Macrostomum lignano</name>
    <dbReference type="NCBI Taxonomy" id="282301"/>
    <lineage>
        <taxon>Eukaryota</taxon>
        <taxon>Metazoa</taxon>
        <taxon>Spiralia</taxon>
        <taxon>Lophotrochozoa</taxon>
        <taxon>Platyhelminthes</taxon>
        <taxon>Rhabditophora</taxon>
        <taxon>Macrostomorpha</taxon>
        <taxon>Macrostomida</taxon>
        <taxon>Macrostomidae</taxon>
        <taxon>Macrostomum</taxon>
    </lineage>
</organism>
<dbReference type="Proteomes" id="UP000095280">
    <property type="component" value="Unplaced"/>
</dbReference>
<proteinExistence type="predicted"/>